<dbReference type="RefSeq" id="WP_038073070.1">
    <property type="nucleotide sequence ID" value="NZ_AUND01000001.1"/>
</dbReference>
<dbReference type="Proteomes" id="UP000027432">
    <property type="component" value="Unassembled WGS sequence"/>
</dbReference>
<sequence>MWRNIVSNFLTLLIVILVALGGLVAWAKRQYTEPGPLAQAMCLRVAPGASIQGVSGDLVDHGAVSSAYIFRTGAQYEEKAGKLKFGSYLIEPNSSMQQIVDQITAGGPSTCGTELVFRIGVGGNDVLLRELDPKTGDYEKVAEYNPETETPPEGFEAKAEAPDVRARVTVVDGVTSWQIVQGLKEASFLAGTIDGVPAEGTLAPDSYEVKRGADRQALVDLMKDRQSKILADAWAGRAEGLPYDSPEQALIMASIVEKETGVPSERAQVASVFINRLEKGMKLQTDPTVIYGVTEGKGVLGRGLRQSELRKATPYNTYVIDGLPPTPIANPGKAAIEAALHPDSTPYLFFVADGSGGHAFATTIEEHNRNVAKWREIEKQRQENASGN</sequence>
<proteinExistence type="inferred from homology"/>
<dbReference type="PANTHER" id="PTHR30518">
    <property type="entry name" value="ENDOLYTIC MUREIN TRANSGLYCOSYLASE"/>
    <property type="match status" value="1"/>
</dbReference>
<dbReference type="Pfam" id="PF02618">
    <property type="entry name" value="YceG"/>
    <property type="match status" value="1"/>
</dbReference>
<keyword evidence="3 7" id="KW-1133">Transmembrane helix</keyword>
<dbReference type="CDD" id="cd08010">
    <property type="entry name" value="MltG_like"/>
    <property type="match status" value="1"/>
</dbReference>
<evidence type="ECO:0000256" key="5">
    <source>
        <dbReference type="ARBA" id="ARBA00023239"/>
    </source>
</evidence>
<evidence type="ECO:0000313" key="9">
    <source>
        <dbReference type="Proteomes" id="UP000027432"/>
    </source>
</evidence>
<dbReference type="STRING" id="1353537.TP2_03070"/>
<keyword evidence="2 7" id="KW-0812">Transmembrane</keyword>
<dbReference type="EC" id="4.2.2.29" evidence="7"/>
<comment type="catalytic activity">
    <reaction evidence="7">
        <text>a peptidoglycan chain = a peptidoglycan chain with N-acetyl-1,6-anhydromuramyl-[peptide] at the reducing end + a peptidoglycan chain with N-acetylglucosamine at the non-reducing end.</text>
        <dbReference type="EC" id="4.2.2.29"/>
    </reaction>
</comment>
<comment type="similarity">
    <text evidence="7">Belongs to the transglycosylase MltG family.</text>
</comment>
<evidence type="ECO:0000313" key="8">
    <source>
        <dbReference type="EMBL" id="KEO56525.1"/>
    </source>
</evidence>
<feature type="site" description="Important for catalytic activity" evidence="7">
    <location>
        <position position="259"/>
    </location>
</feature>
<gene>
    <name evidence="7" type="primary">mltG</name>
    <name evidence="8" type="ORF">TP2_03070</name>
</gene>
<dbReference type="OrthoDB" id="9814591at2"/>
<accession>A0A074JKV4</accession>
<dbReference type="Gene3D" id="3.30.1490.480">
    <property type="entry name" value="Endolytic murein transglycosylase"/>
    <property type="match status" value="1"/>
</dbReference>
<keyword evidence="6 7" id="KW-0961">Cell wall biogenesis/degradation</keyword>
<dbReference type="EMBL" id="AUND01000001">
    <property type="protein sequence ID" value="KEO56525.1"/>
    <property type="molecule type" value="Genomic_DNA"/>
</dbReference>
<evidence type="ECO:0000256" key="1">
    <source>
        <dbReference type="ARBA" id="ARBA00022475"/>
    </source>
</evidence>
<name>A0A074JKV4_9RHOB</name>
<dbReference type="AlphaFoldDB" id="A0A074JKV4"/>
<dbReference type="InterPro" id="IPR003770">
    <property type="entry name" value="MLTG-like"/>
</dbReference>
<protein>
    <recommendedName>
        <fullName evidence="7">Endolytic murein transglycosylase</fullName>
        <ecNumber evidence="7">4.2.2.29</ecNumber>
    </recommendedName>
    <alternativeName>
        <fullName evidence="7">Peptidoglycan lytic transglycosylase</fullName>
    </alternativeName>
    <alternativeName>
        <fullName evidence="7">Peptidoglycan polymerization terminase</fullName>
    </alternativeName>
</protein>
<organism evidence="8 9">
    <name type="scientific">Thioclava pacifica DSM 10166</name>
    <dbReference type="NCBI Taxonomy" id="1353537"/>
    <lineage>
        <taxon>Bacteria</taxon>
        <taxon>Pseudomonadati</taxon>
        <taxon>Pseudomonadota</taxon>
        <taxon>Alphaproteobacteria</taxon>
        <taxon>Rhodobacterales</taxon>
        <taxon>Paracoccaceae</taxon>
        <taxon>Thioclava</taxon>
    </lineage>
</organism>
<keyword evidence="5 7" id="KW-0456">Lyase</keyword>
<keyword evidence="4 7" id="KW-0472">Membrane</keyword>
<comment type="function">
    <text evidence="7">Functions as a peptidoglycan terminase that cleaves nascent peptidoglycan strands endolytically to terminate their elongation.</text>
</comment>
<evidence type="ECO:0000256" key="2">
    <source>
        <dbReference type="ARBA" id="ARBA00022692"/>
    </source>
</evidence>
<dbReference type="GO" id="GO:0071555">
    <property type="term" value="P:cell wall organization"/>
    <property type="evidence" value="ECO:0007669"/>
    <property type="project" value="UniProtKB-KW"/>
</dbReference>
<keyword evidence="7" id="KW-0997">Cell inner membrane</keyword>
<keyword evidence="1 7" id="KW-1003">Cell membrane</keyword>
<dbReference type="Gene3D" id="3.30.160.60">
    <property type="entry name" value="Classic Zinc Finger"/>
    <property type="match status" value="1"/>
</dbReference>
<dbReference type="HAMAP" id="MF_02065">
    <property type="entry name" value="MltG"/>
    <property type="match status" value="1"/>
</dbReference>
<reference evidence="8 9" key="1">
    <citation type="submission" date="2013-07" db="EMBL/GenBank/DDBJ databases">
        <title>Thioclava pacifica DSM 10166 Genome Sequencing.</title>
        <authorList>
            <person name="Lai Q."/>
            <person name="Shao Z."/>
        </authorList>
    </citation>
    <scope>NUCLEOTIDE SEQUENCE [LARGE SCALE GENOMIC DNA]</scope>
    <source>
        <strain evidence="8 9">DSM 10166</strain>
    </source>
</reference>
<dbReference type="GO" id="GO:0005886">
    <property type="term" value="C:plasma membrane"/>
    <property type="evidence" value="ECO:0007669"/>
    <property type="project" value="UniProtKB-UniRule"/>
</dbReference>
<dbReference type="GO" id="GO:0009252">
    <property type="term" value="P:peptidoglycan biosynthetic process"/>
    <property type="evidence" value="ECO:0007669"/>
    <property type="project" value="UniProtKB-UniRule"/>
</dbReference>
<keyword evidence="9" id="KW-1185">Reference proteome</keyword>
<dbReference type="NCBIfam" id="TIGR00247">
    <property type="entry name" value="endolytic transglycosylase MltG"/>
    <property type="match status" value="1"/>
</dbReference>
<dbReference type="GO" id="GO:0008932">
    <property type="term" value="F:lytic endotransglycosylase activity"/>
    <property type="evidence" value="ECO:0007669"/>
    <property type="project" value="UniProtKB-UniRule"/>
</dbReference>
<evidence type="ECO:0000256" key="4">
    <source>
        <dbReference type="ARBA" id="ARBA00023136"/>
    </source>
</evidence>
<evidence type="ECO:0000256" key="3">
    <source>
        <dbReference type="ARBA" id="ARBA00022989"/>
    </source>
</evidence>
<dbReference type="eggNOG" id="COG1559">
    <property type="taxonomic scope" value="Bacteria"/>
</dbReference>
<comment type="caution">
    <text evidence="8">The sequence shown here is derived from an EMBL/GenBank/DDBJ whole genome shotgun (WGS) entry which is preliminary data.</text>
</comment>
<evidence type="ECO:0000256" key="7">
    <source>
        <dbReference type="HAMAP-Rule" id="MF_02065"/>
    </source>
</evidence>
<evidence type="ECO:0000256" key="6">
    <source>
        <dbReference type="ARBA" id="ARBA00023316"/>
    </source>
</evidence>
<dbReference type="PANTHER" id="PTHR30518:SF2">
    <property type="entry name" value="ENDOLYTIC MUREIN TRANSGLYCOSYLASE"/>
    <property type="match status" value="1"/>
</dbReference>